<evidence type="ECO:0000256" key="11">
    <source>
        <dbReference type="HAMAP-Rule" id="MF_00208"/>
    </source>
</evidence>
<keyword evidence="11" id="KW-0460">Magnesium</keyword>
<protein>
    <recommendedName>
        <fullName evidence="11">UDP-N-acetylmuramoyl-L-alanyl-D-glutamate--2,6-diaminopimelate ligase</fullName>
        <ecNumber evidence="11">6.3.2.13</ecNumber>
    </recommendedName>
    <alternativeName>
        <fullName evidence="11">Meso-A2pm-adding enzyme</fullName>
    </alternativeName>
    <alternativeName>
        <fullName evidence="11">Meso-diaminopimelate-adding enzyme</fullName>
    </alternativeName>
    <alternativeName>
        <fullName evidence="11">UDP-MurNAc-L-Ala-D-Glu:meso-diaminopimelate ligase</fullName>
    </alternativeName>
    <alternativeName>
        <fullName evidence="11">UDP-MurNAc-tripeptide synthetase</fullName>
    </alternativeName>
    <alternativeName>
        <fullName evidence="11">UDP-N-acetylmuramyl-tripeptide synthetase</fullName>
    </alternativeName>
</protein>
<evidence type="ECO:0000256" key="10">
    <source>
        <dbReference type="ARBA" id="ARBA00023316"/>
    </source>
</evidence>
<feature type="domain" description="Mur ligase N-terminal catalytic" evidence="13">
    <location>
        <begin position="25"/>
        <end position="106"/>
    </location>
</feature>
<dbReference type="GO" id="GO:0008765">
    <property type="term" value="F:UDP-N-acetylmuramoylalanyl-D-glutamate-2,6-diaminopimelate ligase activity"/>
    <property type="evidence" value="ECO:0007669"/>
    <property type="project" value="UniProtKB-EC"/>
</dbReference>
<evidence type="ECO:0000256" key="8">
    <source>
        <dbReference type="ARBA" id="ARBA00022984"/>
    </source>
</evidence>
<dbReference type="NCBIfam" id="NF001124">
    <property type="entry name" value="PRK00139.1-2"/>
    <property type="match status" value="1"/>
</dbReference>
<feature type="domain" description="Mur ligase central" evidence="15">
    <location>
        <begin position="118"/>
        <end position="318"/>
    </location>
</feature>
<evidence type="ECO:0000256" key="4">
    <source>
        <dbReference type="ARBA" id="ARBA00022618"/>
    </source>
</evidence>
<dbReference type="EC" id="6.3.2.13" evidence="11"/>
<comment type="subcellular location">
    <subcellularLocation>
        <location evidence="11 12">Cytoplasm</location>
    </subcellularLocation>
</comment>
<comment type="PTM">
    <text evidence="11">Carboxylation is probably crucial for Mg(2+) binding and, consequently, for the gamma-phosphate positioning of ATP.</text>
</comment>
<dbReference type="RefSeq" id="WP_277865514.1">
    <property type="nucleotide sequence ID" value="NZ_JAKKUT010000001.1"/>
</dbReference>
<name>A0ABT6EUR6_9SYNE</name>
<comment type="catalytic activity">
    <reaction evidence="11">
        <text>UDP-N-acetyl-alpha-D-muramoyl-L-alanyl-D-glutamate + meso-2,6-diaminopimelate + ATP = UDP-N-acetyl-alpha-D-muramoyl-L-alanyl-gamma-D-glutamyl-meso-2,6-diaminopimelate + ADP + phosphate + H(+)</text>
        <dbReference type="Rhea" id="RHEA:23676"/>
        <dbReference type="ChEBI" id="CHEBI:15378"/>
        <dbReference type="ChEBI" id="CHEBI:30616"/>
        <dbReference type="ChEBI" id="CHEBI:43474"/>
        <dbReference type="ChEBI" id="CHEBI:57791"/>
        <dbReference type="ChEBI" id="CHEBI:83900"/>
        <dbReference type="ChEBI" id="CHEBI:83905"/>
        <dbReference type="ChEBI" id="CHEBI:456216"/>
        <dbReference type="EC" id="6.3.2.13"/>
    </reaction>
</comment>
<evidence type="ECO:0000256" key="5">
    <source>
        <dbReference type="ARBA" id="ARBA00022741"/>
    </source>
</evidence>
<evidence type="ECO:0000256" key="9">
    <source>
        <dbReference type="ARBA" id="ARBA00023306"/>
    </source>
</evidence>
<keyword evidence="9 11" id="KW-0131">Cell cycle</keyword>
<feature type="modified residue" description="N6-carboxylysine" evidence="11">
    <location>
        <position position="229"/>
    </location>
</feature>
<keyword evidence="8 11" id="KW-0573">Peptidoglycan synthesis</keyword>
<dbReference type="NCBIfam" id="TIGR01085">
    <property type="entry name" value="murE"/>
    <property type="match status" value="1"/>
</dbReference>
<dbReference type="Gene3D" id="3.40.1390.10">
    <property type="entry name" value="MurE/MurF, N-terminal domain"/>
    <property type="match status" value="1"/>
</dbReference>
<feature type="binding site" evidence="11">
    <location>
        <position position="392"/>
    </location>
    <ligand>
        <name>meso-2,6-diaminopimelate</name>
        <dbReference type="ChEBI" id="CHEBI:57791"/>
    </ligand>
</feature>
<evidence type="ECO:0000313" key="17">
    <source>
        <dbReference type="Proteomes" id="UP001154265"/>
    </source>
</evidence>
<feature type="binding site" evidence="11">
    <location>
        <position position="189"/>
    </location>
    <ligand>
        <name>UDP-N-acetyl-alpha-D-muramoyl-L-alanyl-D-glutamate</name>
        <dbReference type="ChEBI" id="CHEBI:83900"/>
    </ligand>
</feature>
<accession>A0ABT6EUR6</accession>
<evidence type="ECO:0000256" key="12">
    <source>
        <dbReference type="RuleBase" id="RU004135"/>
    </source>
</evidence>
<feature type="binding site" evidence="11">
    <location>
        <position position="471"/>
    </location>
    <ligand>
        <name>meso-2,6-diaminopimelate</name>
        <dbReference type="ChEBI" id="CHEBI:57791"/>
    </ligand>
</feature>
<keyword evidence="3 11" id="KW-0436">Ligase</keyword>
<dbReference type="Proteomes" id="UP001154265">
    <property type="component" value="Unassembled WGS sequence"/>
</dbReference>
<dbReference type="Pfam" id="PF02875">
    <property type="entry name" value="Mur_ligase_C"/>
    <property type="match status" value="1"/>
</dbReference>
<dbReference type="InterPro" id="IPR000713">
    <property type="entry name" value="Mur_ligase_N"/>
</dbReference>
<feature type="binding site" evidence="11">
    <location>
        <begin position="162"/>
        <end position="163"/>
    </location>
    <ligand>
        <name>UDP-N-acetyl-alpha-D-muramoyl-L-alanyl-D-glutamate</name>
        <dbReference type="ChEBI" id="CHEBI:83900"/>
    </ligand>
</feature>
<feature type="domain" description="Mur ligase C-terminal" evidence="14">
    <location>
        <begin position="341"/>
        <end position="469"/>
    </location>
</feature>
<reference evidence="16" key="2">
    <citation type="submission" date="2022-01" db="EMBL/GenBank/DDBJ databases">
        <authorList>
            <person name="Zivanovic Y."/>
            <person name="Moreira D."/>
            <person name="Lopez-Garcia P."/>
        </authorList>
    </citation>
    <scope>NUCLEOTIDE SEQUENCE</scope>
    <source>
        <strain evidence="16">G9</strain>
    </source>
</reference>
<dbReference type="InterPro" id="IPR018109">
    <property type="entry name" value="Folylpolyglutamate_synth_CS"/>
</dbReference>
<comment type="pathway">
    <text evidence="11 12">Cell wall biogenesis; peptidoglycan biosynthesis.</text>
</comment>
<keyword evidence="5 11" id="KW-0547">Nucleotide-binding</keyword>
<feature type="binding site" evidence="11">
    <location>
        <position position="32"/>
    </location>
    <ligand>
        <name>UDP-N-acetyl-alpha-D-muramoyl-L-alanyl-D-glutamate</name>
        <dbReference type="ChEBI" id="CHEBI:83900"/>
    </ligand>
</feature>
<dbReference type="Pfam" id="PF01225">
    <property type="entry name" value="Mur_ligase"/>
    <property type="match status" value="1"/>
</dbReference>
<dbReference type="InterPro" id="IPR036615">
    <property type="entry name" value="Mur_ligase_C_dom_sf"/>
</dbReference>
<evidence type="ECO:0000313" key="16">
    <source>
        <dbReference type="EMBL" id="MDG2989595.1"/>
    </source>
</evidence>
<feature type="binding site" evidence="11">
    <location>
        <position position="197"/>
    </location>
    <ligand>
        <name>UDP-N-acetyl-alpha-D-muramoyl-L-alanyl-D-glutamate</name>
        <dbReference type="ChEBI" id="CHEBI:83900"/>
    </ligand>
</feature>
<dbReference type="InterPro" id="IPR005761">
    <property type="entry name" value="UDP-N-AcMur-Glu-dNH2Pim_ligase"/>
</dbReference>
<evidence type="ECO:0000256" key="2">
    <source>
        <dbReference type="ARBA" id="ARBA00022490"/>
    </source>
</evidence>
<sequence>MKLRELLEAANLSPEIDDCDLERDVTHLSTNSWDCRPGTLFMGMPGSRVDGGNFWPSALAAGAVAALISPTAKQPTPGDRASGDNVCVIPVANIQRACGAIAAAFYDYPAQHLALVGVTGTNGKTTTTHLIEFLLSQVGYPTALLGTLYSRWPGHEEVASHTTPFAVDLQARLGAARSAGCRFGVMEVSSHALDQDRVWGCTFETAVFTNLTQDHLDYHPTMEDYFAAKAKLFSGDYLKGRAIANVDDPYGQKLLANMKPEQAWGYSTETSADFYTTDLVYRVDGVAGTVHTPTGVAEFNSPLVGQFNVANLLAAIAVGIDLGLPLDGMVKALADFPGVPGRMQQIRVQPDQDISVIVDYAHTPDSLDNLLRAARPFIQGEMICVFGCGGDRDRSKRPQMGAIAAQRADQVVVTSDNPRTEDPRRILEDILTGIPETTPKIVNGDRREAIHAAILQAKPGDGVIIAGKGHEDYQILGTEKVHFDDREEAMAALRKRLSSMGNSVS</sequence>
<evidence type="ECO:0000259" key="13">
    <source>
        <dbReference type="Pfam" id="PF01225"/>
    </source>
</evidence>
<dbReference type="PROSITE" id="PS01011">
    <property type="entry name" value="FOLYLPOLYGLU_SYNT_1"/>
    <property type="match status" value="1"/>
</dbReference>
<keyword evidence="17" id="KW-1185">Reference proteome</keyword>
<keyword evidence="10 11" id="KW-0961">Cell wall biogenesis/degradation</keyword>
<evidence type="ECO:0000256" key="6">
    <source>
        <dbReference type="ARBA" id="ARBA00022840"/>
    </source>
</evidence>
<keyword evidence="7 11" id="KW-0133">Cell shape</keyword>
<dbReference type="HAMAP" id="MF_00208">
    <property type="entry name" value="MurE"/>
    <property type="match status" value="1"/>
</dbReference>
<dbReference type="Gene3D" id="3.90.190.20">
    <property type="entry name" value="Mur ligase, C-terminal domain"/>
    <property type="match status" value="1"/>
</dbReference>
<dbReference type="PANTHER" id="PTHR23135:SF4">
    <property type="entry name" value="UDP-N-ACETYLMURAMOYL-L-ALANYL-D-GLUTAMATE--2,6-DIAMINOPIMELATE LIGASE MURE HOMOLOG, CHLOROPLASTIC"/>
    <property type="match status" value="1"/>
</dbReference>
<keyword evidence="4 11" id="KW-0132">Cell division</keyword>
<dbReference type="SUPFAM" id="SSF63418">
    <property type="entry name" value="MurE/MurF N-terminal domain"/>
    <property type="match status" value="1"/>
</dbReference>
<dbReference type="EMBL" id="JAKKUT010000001">
    <property type="protein sequence ID" value="MDG2989595.1"/>
    <property type="molecule type" value="Genomic_DNA"/>
</dbReference>
<keyword evidence="2 11" id="KW-0963">Cytoplasm</keyword>
<dbReference type="Pfam" id="PF08245">
    <property type="entry name" value="Mur_ligase_M"/>
    <property type="match status" value="1"/>
</dbReference>
<dbReference type="NCBIfam" id="NF001126">
    <property type="entry name" value="PRK00139.1-4"/>
    <property type="match status" value="1"/>
</dbReference>
<feature type="binding site" evidence="11">
    <location>
        <begin position="120"/>
        <end position="126"/>
    </location>
    <ligand>
        <name>ATP</name>
        <dbReference type="ChEBI" id="CHEBI:30616"/>
    </ligand>
</feature>
<organism evidence="16 17">
    <name type="scientific">Candidatus Synechococcus calcipolaris G9</name>
    <dbReference type="NCBI Taxonomy" id="1497997"/>
    <lineage>
        <taxon>Bacteria</taxon>
        <taxon>Bacillati</taxon>
        <taxon>Cyanobacteriota</taxon>
        <taxon>Cyanophyceae</taxon>
        <taxon>Synechococcales</taxon>
        <taxon>Synechococcaceae</taxon>
        <taxon>Synechococcus</taxon>
    </lineage>
</organism>
<dbReference type="InterPro" id="IPR013221">
    <property type="entry name" value="Mur_ligase_cen"/>
</dbReference>
<dbReference type="InterPro" id="IPR036565">
    <property type="entry name" value="Mur-like_cat_sf"/>
</dbReference>
<evidence type="ECO:0000256" key="1">
    <source>
        <dbReference type="ARBA" id="ARBA00005898"/>
    </source>
</evidence>
<dbReference type="PANTHER" id="PTHR23135">
    <property type="entry name" value="MUR LIGASE FAMILY MEMBER"/>
    <property type="match status" value="1"/>
</dbReference>
<dbReference type="SUPFAM" id="SSF53623">
    <property type="entry name" value="MurD-like peptide ligases, catalytic domain"/>
    <property type="match status" value="1"/>
</dbReference>
<dbReference type="SUPFAM" id="SSF53244">
    <property type="entry name" value="MurD-like peptide ligases, peptide-binding domain"/>
    <property type="match status" value="1"/>
</dbReference>
<gene>
    <name evidence="11" type="primary">murE</name>
    <name evidence="16" type="ORF">L3556_01410</name>
</gene>
<proteinExistence type="inferred from homology"/>
<comment type="caution">
    <text evidence="16">The sequence shown here is derived from an EMBL/GenBank/DDBJ whole genome shotgun (WGS) entry which is preliminary data.</text>
</comment>
<reference evidence="16" key="1">
    <citation type="journal article" date="2022" name="Genome Biol. Evol.">
        <title>A New Gene Family Diagnostic for Intracellular Biomineralization of Amorphous Ca Carbonates by Cyanobacteria.</title>
        <authorList>
            <person name="Benzerara K."/>
            <person name="Duprat E."/>
            <person name="Bitard-Feildel T."/>
            <person name="Caumes G."/>
            <person name="Cassier-Chauvat C."/>
            <person name="Chauvat F."/>
            <person name="Dezi M."/>
            <person name="Diop S.I."/>
            <person name="Gaschignard G."/>
            <person name="Gorgen S."/>
            <person name="Gugger M."/>
            <person name="Lopez-Garcia P."/>
            <person name="Millet M."/>
            <person name="Skouri-Panet F."/>
            <person name="Moreira D."/>
            <person name="Callebaut I."/>
        </authorList>
    </citation>
    <scope>NUCLEOTIDE SEQUENCE</scope>
    <source>
        <strain evidence="16">G9</strain>
    </source>
</reference>
<dbReference type="InterPro" id="IPR035911">
    <property type="entry name" value="MurE/MurF_N"/>
</dbReference>
<feature type="binding site" evidence="11">
    <location>
        <begin position="416"/>
        <end position="419"/>
    </location>
    <ligand>
        <name>meso-2,6-diaminopimelate</name>
        <dbReference type="ChEBI" id="CHEBI:57791"/>
    </ligand>
</feature>
<comment type="caution">
    <text evidence="11">Lacks conserved residue(s) required for the propagation of feature annotation.</text>
</comment>
<dbReference type="Gene3D" id="3.40.1190.10">
    <property type="entry name" value="Mur-like, catalytic domain"/>
    <property type="match status" value="1"/>
</dbReference>
<dbReference type="InterPro" id="IPR004101">
    <property type="entry name" value="Mur_ligase_C"/>
</dbReference>
<evidence type="ECO:0000256" key="3">
    <source>
        <dbReference type="ARBA" id="ARBA00022598"/>
    </source>
</evidence>
<evidence type="ECO:0000259" key="14">
    <source>
        <dbReference type="Pfam" id="PF02875"/>
    </source>
</evidence>
<evidence type="ECO:0000259" key="15">
    <source>
        <dbReference type="Pfam" id="PF08245"/>
    </source>
</evidence>
<comment type="similarity">
    <text evidence="1 11">Belongs to the MurCDEF family. MurE subfamily.</text>
</comment>
<comment type="cofactor">
    <cofactor evidence="11">
        <name>Mg(2+)</name>
        <dbReference type="ChEBI" id="CHEBI:18420"/>
    </cofactor>
</comment>
<feature type="binding site" evidence="11">
    <location>
        <position position="195"/>
    </location>
    <ligand>
        <name>UDP-N-acetyl-alpha-D-muramoyl-L-alanyl-D-glutamate</name>
        <dbReference type="ChEBI" id="CHEBI:83900"/>
    </ligand>
</feature>
<feature type="short sequence motif" description="Meso-diaminopimelate recognition motif" evidence="11">
    <location>
        <begin position="416"/>
        <end position="419"/>
    </location>
</feature>
<comment type="function">
    <text evidence="11">Catalyzes the addition of meso-diaminopimelic acid to the nucleotide precursor UDP-N-acetylmuramoyl-L-alanyl-D-glutamate (UMAG) in the biosynthesis of bacterial cell-wall peptidoglycan.</text>
</comment>
<evidence type="ECO:0000256" key="7">
    <source>
        <dbReference type="ARBA" id="ARBA00022960"/>
    </source>
</evidence>
<keyword evidence="6 11" id="KW-0067">ATP-binding</keyword>
<feature type="binding site" evidence="11">
    <location>
        <position position="467"/>
    </location>
    <ligand>
        <name>meso-2,6-diaminopimelate</name>
        <dbReference type="ChEBI" id="CHEBI:57791"/>
    </ligand>
</feature>